<comment type="caution">
    <text evidence="3">The sequence shown here is derived from an EMBL/GenBank/DDBJ whole genome shotgun (WGS) entry which is preliminary data.</text>
</comment>
<evidence type="ECO:0008006" key="5">
    <source>
        <dbReference type="Google" id="ProtNLM"/>
    </source>
</evidence>
<organism evidence="3 4">
    <name type="scientific">Stenotrophomonas rhizophila</name>
    <dbReference type="NCBI Taxonomy" id="216778"/>
    <lineage>
        <taxon>Bacteria</taxon>
        <taxon>Pseudomonadati</taxon>
        <taxon>Pseudomonadota</taxon>
        <taxon>Gammaproteobacteria</taxon>
        <taxon>Lysobacterales</taxon>
        <taxon>Lysobacteraceae</taxon>
        <taxon>Stenotrophomonas</taxon>
    </lineage>
</organism>
<name>A0AAP5AG95_9GAMM</name>
<reference evidence="3" key="1">
    <citation type="submission" date="2023-07" db="EMBL/GenBank/DDBJ databases">
        <title>Functional and genomic diversity of the sorghum phyllosphere microbiome.</title>
        <authorList>
            <person name="Shade A."/>
        </authorList>
    </citation>
    <scope>NUCLEOTIDE SEQUENCE</scope>
    <source>
        <strain evidence="3">SORGH_AS_0457</strain>
    </source>
</reference>
<dbReference type="Proteomes" id="UP001226084">
    <property type="component" value="Unassembled WGS sequence"/>
</dbReference>
<protein>
    <recommendedName>
        <fullName evidence="5">DUF3298 domain-containing protein</fullName>
    </recommendedName>
</protein>
<dbReference type="EMBL" id="JAUTAS010000001">
    <property type="protein sequence ID" value="MDQ1108209.1"/>
    <property type="molecule type" value="Genomic_DNA"/>
</dbReference>
<dbReference type="AlphaFoldDB" id="A0AAP5AG95"/>
<feature type="domain" description="DUF3298" evidence="1">
    <location>
        <begin position="253"/>
        <end position="276"/>
    </location>
</feature>
<dbReference type="Gene3D" id="3.90.640.20">
    <property type="entry name" value="Heat-shock cognate protein, ATPase"/>
    <property type="match status" value="1"/>
</dbReference>
<evidence type="ECO:0000313" key="3">
    <source>
        <dbReference type="EMBL" id="MDQ1108209.1"/>
    </source>
</evidence>
<dbReference type="InterPro" id="IPR025303">
    <property type="entry name" value="PdaC"/>
</dbReference>
<dbReference type="Pfam" id="PF13739">
    <property type="entry name" value="PdaC"/>
    <property type="match status" value="1"/>
</dbReference>
<dbReference type="Gene3D" id="3.30.565.40">
    <property type="entry name" value="Fervidobacterium nodosum Rt17-B1 like"/>
    <property type="match status" value="1"/>
</dbReference>
<evidence type="ECO:0000313" key="4">
    <source>
        <dbReference type="Proteomes" id="UP001226084"/>
    </source>
</evidence>
<proteinExistence type="predicted"/>
<gene>
    <name evidence="3" type="ORF">QE424_001368</name>
</gene>
<accession>A0AAP5AG95</accession>
<sequence length="295" mass="31046">MLGSNKGIAMNIAGNRRALRTGALALAVGLVLLAGCKREADTAVAPATDTTAAQPDATAPQAAVEAPLELRDVIENTPQAVVGISYPQDVNRFPGLAKALSDYATAARAELQQAVDGLGNDKPTMPYELSLSFEKVLETPQLVVISADGSRYTGGAHGEPLVARFVWLPETQSMLTADKMIADTKGWGVVSDYIADQLKERVATRLSSEDMDPGQLQESLRSASRMIADGTGASAENFSQFQPMTDPNGLITAVRFVFPPYQVGPYSDGTQTVDVPAAVLAPHVAPAYAALFAKG</sequence>
<dbReference type="InterPro" id="IPR021729">
    <property type="entry name" value="DUF3298"/>
</dbReference>
<dbReference type="Pfam" id="PF11738">
    <property type="entry name" value="DUF3298"/>
    <property type="match status" value="1"/>
</dbReference>
<evidence type="ECO:0000259" key="2">
    <source>
        <dbReference type="Pfam" id="PF13739"/>
    </source>
</evidence>
<feature type="domain" description="Deacetylase PdaC" evidence="2">
    <location>
        <begin position="82"/>
        <end position="158"/>
    </location>
</feature>
<dbReference type="InterPro" id="IPR037126">
    <property type="entry name" value="PdaC/RsiV-like_sf"/>
</dbReference>
<evidence type="ECO:0000259" key="1">
    <source>
        <dbReference type="Pfam" id="PF11738"/>
    </source>
</evidence>